<reference evidence="2 3" key="1">
    <citation type="submission" date="2016-04" db="EMBL/GenBank/DDBJ databases">
        <title>First whole genome shotgun sequence of the bacterium Enteractinococcus sp. strain UASWS1574.</title>
        <authorList>
            <person name="Crovadore J."/>
            <person name="Chablais R."/>
            <person name="Lefort F."/>
        </authorList>
    </citation>
    <scope>NUCLEOTIDE SEQUENCE [LARGE SCALE GENOMIC DNA]</scope>
    <source>
        <strain evidence="2 3">UASWS1574</strain>
    </source>
</reference>
<comment type="caution">
    <text evidence="2">The sequence shown here is derived from an EMBL/GenBank/DDBJ whole genome shotgun (WGS) entry which is preliminary data.</text>
</comment>
<dbReference type="SUPFAM" id="SSF55729">
    <property type="entry name" value="Acyl-CoA N-acyltransferases (Nat)"/>
    <property type="match status" value="1"/>
</dbReference>
<evidence type="ECO:0000313" key="3">
    <source>
        <dbReference type="Proteomes" id="UP000078292"/>
    </source>
</evidence>
<gene>
    <name evidence="2" type="ORF">A6F49_03630</name>
</gene>
<organism evidence="2 3">
    <name type="scientific">Enteractinococcus helveticum</name>
    <dbReference type="NCBI Taxonomy" id="1837282"/>
    <lineage>
        <taxon>Bacteria</taxon>
        <taxon>Bacillati</taxon>
        <taxon>Actinomycetota</taxon>
        <taxon>Actinomycetes</taxon>
        <taxon>Micrococcales</taxon>
        <taxon>Micrococcaceae</taxon>
    </lineage>
</organism>
<dbReference type="STRING" id="1837282.A6F49_03630"/>
<dbReference type="EMBL" id="LXEY01000005">
    <property type="protein sequence ID" value="OAV63027.1"/>
    <property type="molecule type" value="Genomic_DNA"/>
</dbReference>
<dbReference type="Gene3D" id="3.40.630.30">
    <property type="match status" value="1"/>
</dbReference>
<dbReference type="Pfam" id="PF14542">
    <property type="entry name" value="Acetyltransf_CG"/>
    <property type="match status" value="1"/>
</dbReference>
<keyword evidence="3" id="KW-1185">Reference proteome</keyword>
<dbReference type="InterPro" id="IPR031165">
    <property type="entry name" value="GNAT_YJDJ"/>
</dbReference>
<feature type="domain" description="N-acetyltransferase" evidence="1">
    <location>
        <begin position="10"/>
        <end position="105"/>
    </location>
</feature>
<dbReference type="RefSeq" id="WP_043056717.1">
    <property type="nucleotide sequence ID" value="NZ_LXEY01000005.1"/>
</dbReference>
<name>A0A1B7M362_9MICC</name>
<dbReference type="Proteomes" id="UP000078292">
    <property type="component" value="Unassembled WGS sequence"/>
</dbReference>
<evidence type="ECO:0000313" key="2">
    <source>
        <dbReference type="EMBL" id="OAV63027.1"/>
    </source>
</evidence>
<accession>A0A1B7M362</accession>
<dbReference type="AlphaFoldDB" id="A0A1B7M362"/>
<sequence length="116" mass="13100">MTTPTVDNPKFVEEEGFTGMIVDDTGNIAAREYHANHVTADGTKQRVFISTHTNEDYRGQGLAGKIVQYTLDKALDDGYRIVAICPYVKSWLEKHGDSRYEEALDTPRPEHFPQRG</sequence>
<dbReference type="PROSITE" id="PS51729">
    <property type="entry name" value="GNAT_YJDJ"/>
    <property type="match status" value="1"/>
</dbReference>
<dbReference type="InterPro" id="IPR016181">
    <property type="entry name" value="Acyl_CoA_acyltransferase"/>
</dbReference>
<evidence type="ECO:0000259" key="1">
    <source>
        <dbReference type="PROSITE" id="PS51729"/>
    </source>
</evidence>
<protein>
    <recommendedName>
        <fullName evidence="1">N-acetyltransferase domain-containing protein</fullName>
    </recommendedName>
</protein>
<dbReference type="OrthoDB" id="5405911at2"/>
<proteinExistence type="predicted"/>